<proteinExistence type="predicted"/>
<keyword evidence="3" id="KW-1185">Reference proteome</keyword>
<evidence type="ECO:0000313" key="3">
    <source>
        <dbReference type="Proteomes" id="UP000244940"/>
    </source>
</evidence>
<gene>
    <name evidence="2" type="ORF">C4N9_09900</name>
</gene>
<reference evidence="2 3" key="1">
    <citation type="submission" date="2018-05" db="EMBL/GenBank/DDBJ databases">
        <title>Pararhodobacter marina sp. nov., isolated from deep-sea water of the Indian Ocean.</title>
        <authorList>
            <person name="Lai Q.Sr."/>
            <person name="Liu X."/>
            <person name="Shao Z."/>
        </authorList>
    </citation>
    <scope>NUCLEOTIDE SEQUENCE [LARGE SCALE GENOMIC DNA]</scope>
    <source>
        <strain evidence="2 3">CIC4N-9</strain>
    </source>
</reference>
<sequence>MGLLAGVTVLSACGEMRDFRRGMPLIGSDARAPAPAAPVASPPTTGMTPSASDAETACMRAGGDAGFSVQGVAGTREITGADGMASSRDVMLQVSRGGQVIEVRCSYDYANASARIMTL</sequence>
<evidence type="ECO:0000256" key="1">
    <source>
        <dbReference type="SAM" id="MobiDB-lite"/>
    </source>
</evidence>
<organism evidence="2 3">
    <name type="scientific">Pararhodobacter marinus</name>
    <dbReference type="NCBI Taxonomy" id="2184063"/>
    <lineage>
        <taxon>Bacteria</taxon>
        <taxon>Pseudomonadati</taxon>
        <taxon>Pseudomonadota</taxon>
        <taxon>Alphaproteobacteria</taxon>
        <taxon>Rhodobacterales</taxon>
        <taxon>Paracoccaceae</taxon>
        <taxon>Pararhodobacter</taxon>
    </lineage>
</organism>
<name>A0A2U2CBF7_9RHOB</name>
<protein>
    <submittedName>
        <fullName evidence="2">Uncharacterized protein</fullName>
    </submittedName>
</protein>
<evidence type="ECO:0000313" key="2">
    <source>
        <dbReference type="EMBL" id="PWE29114.1"/>
    </source>
</evidence>
<feature type="compositionally biased region" description="Low complexity" evidence="1">
    <location>
        <begin position="30"/>
        <end position="43"/>
    </location>
</feature>
<comment type="caution">
    <text evidence="2">The sequence shown here is derived from an EMBL/GenBank/DDBJ whole genome shotgun (WGS) entry which is preliminary data.</text>
</comment>
<dbReference type="Proteomes" id="UP000244940">
    <property type="component" value="Unassembled WGS sequence"/>
</dbReference>
<accession>A0A2U2CBF7</accession>
<dbReference type="AlphaFoldDB" id="A0A2U2CBF7"/>
<feature type="region of interest" description="Disordered" evidence="1">
    <location>
        <begin position="30"/>
        <end position="53"/>
    </location>
</feature>
<feature type="compositionally biased region" description="Polar residues" evidence="1">
    <location>
        <begin position="44"/>
        <end position="53"/>
    </location>
</feature>
<dbReference type="EMBL" id="QEYD01000005">
    <property type="protein sequence ID" value="PWE29114.1"/>
    <property type="molecule type" value="Genomic_DNA"/>
</dbReference>